<sequence length="302" mass="34525">MPEDVREAMRKEIRRRFRRLRGRIREWVGYSEDIFGLAENGSAAASQSDLPDDAPNVYRFQTDSAKVGAFLVWYQQRLQADIFEPLARERVRRGDHWTGEYLRQAFARAWQQSRSRLQSEGVSVGSLPGDGDTDLIEALFDMPAPRRALQEVYTRTYDNLQSIDEDAVEPVRETLLEGIDEGWNPRKTASKLTKEVETLQKTRAETLARTETVNAYSESTIERYRRADVDSVAHGEWSDANDSRVCPICERLDGREVPLSDIHEATFTFEPGEDEPDHLAGEYGLRPPIHPNDRCVLLPSVN</sequence>
<name>A0ABD6AG81_9EURY</name>
<dbReference type="EMBL" id="JBHTBL010000001">
    <property type="protein sequence ID" value="MFC7323239.1"/>
    <property type="molecule type" value="Genomic_DNA"/>
</dbReference>
<dbReference type="NCBIfam" id="TIGR01641">
    <property type="entry name" value="phageSPP1_gp7"/>
    <property type="match status" value="1"/>
</dbReference>
<gene>
    <name evidence="2" type="ORF">ACFQMF_01465</name>
</gene>
<dbReference type="Pfam" id="PF04233">
    <property type="entry name" value="Phage_Mu_F"/>
    <property type="match status" value="1"/>
</dbReference>
<protein>
    <submittedName>
        <fullName evidence="2">Phage minor head protein</fullName>
    </submittedName>
</protein>
<dbReference type="AlphaFoldDB" id="A0ABD6AG81"/>
<accession>A0ABD6AG81</accession>
<comment type="caution">
    <text evidence="2">The sequence shown here is derived from an EMBL/GenBank/DDBJ whole genome shotgun (WGS) entry which is preliminary data.</text>
</comment>
<evidence type="ECO:0000259" key="1">
    <source>
        <dbReference type="Pfam" id="PF04233"/>
    </source>
</evidence>
<keyword evidence="3" id="KW-1185">Reference proteome</keyword>
<feature type="domain" description="Phage head morphogenesis" evidence="1">
    <location>
        <begin position="171"/>
        <end position="297"/>
    </location>
</feature>
<dbReference type="RefSeq" id="WP_256407339.1">
    <property type="nucleotide sequence ID" value="NZ_JANHDN010000001.1"/>
</dbReference>
<evidence type="ECO:0000313" key="2">
    <source>
        <dbReference type="EMBL" id="MFC7323239.1"/>
    </source>
</evidence>
<proteinExistence type="predicted"/>
<dbReference type="InterPro" id="IPR006528">
    <property type="entry name" value="Phage_head_morphogenesis_dom"/>
</dbReference>
<organism evidence="2 3">
    <name type="scientific">Halorubrum rutilum</name>
    <dbReference type="NCBI Taxonomy" id="1364933"/>
    <lineage>
        <taxon>Archaea</taxon>
        <taxon>Methanobacteriati</taxon>
        <taxon>Methanobacteriota</taxon>
        <taxon>Stenosarchaea group</taxon>
        <taxon>Halobacteria</taxon>
        <taxon>Halobacteriales</taxon>
        <taxon>Haloferacaceae</taxon>
        <taxon>Halorubrum</taxon>
    </lineage>
</organism>
<reference evidence="2 3" key="1">
    <citation type="journal article" date="2019" name="Int. J. Syst. Evol. Microbiol.">
        <title>The Global Catalogue of Microorganisms (GCM) 10K type strain sequencing project: providing services to taxonomists for standard genome sequencing and annotation.</title>
        <authorList>
            <consortium name="The Broad Institute Genomics Platform"/>
            <consortium name="The Broad Institute Genome Sequencing Center for Infectious Disease"/>
            <person name="Wu L."/>
            <person name="Ma J."/>
        </authorList>
    </citation>
    <scope>NUCLEOTIDE SEQUENCE [LARGE SCALE GENOMIC DNA]</scope>
    <source>
        <strain evidence="2 3">CGMCC 1.12554</strain>
    </source>
</reference>
<evidence type="ECO:0000313" key="3">
    <source>
        <dbReference type="Proteomes" id="UP001596545"/>
    </source>
</evidence>
<dbReference type="Proteomes" id="UP001596545">
    <property type="component" value="Unassembled WGS sequence"/>
</dbReference>